<accession>A0A0F9H9T0</accession>
<comment type="caution">
    <text evidence="1">The sequence shown here is derived from an EMBL/GenBank/DDBJ whole genome shotgun (WGS) entry which is preliminary data.</text>
</comment>
<protein>
    <submittedName>
        <fullName evidence="1">Uncharacterized protein</fullName>
    </submittedName>
</protein>
<sequence>MTNKKNIYFIKKSFIVRFKNLHKKFNNKREIFFPESDEKGKFPHTFFKEDAQIQANWTEDIIEIRFNEELIS</sequence>
<feature type="non-terminal residue" evidence="1">
    <location>
        <position position="72"/>
    </location>
</feature>
<name>A0A0F9H9T0_9ZZZZ</name>
<organism evidence="1">
    <name type="scientific">marine sediment metagenome</name>
    <dbReference type="NCBI Taxonomy" id="412755"/>
    <lineage>
        <taxon>unclassified sequences</taxon>
        <taxon>metagenomes</taxon>
        <taxon>ecological metagenomes</taxon>
    </lineage>
</organism>
<evidence type="ECO:0000313" key="1">
    <source>
        <dbReference type="EMBL" id="KKM07889.1"/>
    </source>
</evidence>
<dbReference type="EMBL" id="LAZR01015676">
    <property type="protein sequence ID" value="KKM07889.1"/>
    <property type="molecule type" value="Genomic_DNA"/>
</dbReference>
<proteinExistence type="predicted"/>
<gene>
    <name evidence="1" type="ORF">LCGC14_1729460</name>
</gene>
<dbReference type="AlphaFoldDB" id="A0A0F9H9T0"/>
<reference evidence="1" key="1">
    <citation type="journal article" date="2015" name="Nature">
        <title>Complex archaea that bridge the gap between prokaryotes and eukaryotes.</title>
        <authorList>
            <person name="Spang A."/>
            <person name="Saw J.H."/>
            <person name="Jorgensen S.L."/>
            <person name="Zaremba-Niedzwiedzka K."/>
            <person name="Martijn J."/>
            <person name="Lind A.E."/>
            <person name="van Eijk R."/>
            <person name="Schleper C."/>
            <person name="Guy L."/>
            <person name="Ettema T.J."/>
        </authorList>
    </citation>
    <scope>NUCLEOTIDE SEQUENCE</scope>
</reference>